<feature type="region of interest" description="Disordered" evidence="1">
    <location>
        <begin position="82"/>
        <end position="109"/>
    </location>
</feature>
<evidence type="ECO:0000259" key="3">
    <source>
        <dbReference type="Pfam" id="PF07950"/>
    </source>
</evidence>
<keyword evidence="5" id="KW-1185">Reference proteome</keyword>
<dbReference type="PANTHER" id="PTHR38409">
    <property type="entry name" value="MDM10-COMPLEMENTING PROTEIN 1"/>
    <property type="match status" value="1"/>
</dbReference>
<protein>
    <recommendedName>
        <fullName evidence="3">Mitochondrial adapter protein MCP1 transmembrane domain-containing protein</fullName>
    </recommendedName>
</protein>
<dbReference type="PANTHER" id="PTHR38409:SF1">
    <property type="entry name" value="MITOCHONDRIAL ADAPTER PROTEIN MCP1"/>
    <property type="match status" value="1"/>
</dbReference>
<feature type="transmembrane region" description="Helical" evidence="2">
    <location>
        <begin position="120"/>
        <end position="144"/>
    </location>
</feature>
<dbReference type="Proteomes" id="UP001527925">
    <property type="component" value="Unassembled WGS sequence"/>
</dbReference>
<accession>A0ABR4NKB4</accession>
<feature type="domain" description="Mitochondrial adapter protein MCP1 transmembrane" evidence="3">
    <location>
        <begin position="128"/>
        <end position="189"/>
    </location>
</feature>
<feature type="compositionally biased region" description="Low complexity" evidence="1">
    <location>
        <begin position="82"/>
        <end position="102"/>
    </location>
</feature>
<comment type="caution">
    <text evidence="4">The sequence shown here is derived from an EMBL/GenBank/DDBJ whole genome shotgun (WGS) entry which is preliminary data.</text>
</comment>
<dbReference type="EMBL" id="JADGIZ020000001">
    <property type="protein sequence ID" value="KAL2919975.1"/>
    <property type="molecule type" value="Genomic_DNA"/>
</dbReference>
<keyword evidence="2" id="KW-0812">Transmembrane</keyword>
<gene>
    <name evidence="4" type="ORF">HK105_200041</name>
</gene>
<dbReference type="InterPro" id="IPR039960">
    <property type="entry name" value="MCP1"/>
</dbReference>
<name>A0ABR4NKB4_9FUNG</name>
<organism evidence="4 5">
    <name type="scientific">Polyrhizophydium stewartii</name>
    <dbReference type="NCBI Taxonomy" id="2732419"/>
    <lineage>
        <taxon>Eukaryota</taxon>
        <taxon>Fungi</taxon>
        <taxon>Fungi incertae sedis</taxon>
        <taxon>Chytridiomycota</taxon>
        <taxon>Chytridiomycota incertae sedis</taxon>
        <taxon>Chytridiomycetes</taxon>
        <taxon>Rhizophydiales</taxon>
        <taxon>Rhizophydiales incertae sedis</taxon>
        <taxon>Polyrhizophydium</taxon>
    </lineage>
</organism>
<keyword evidence="2" id="KW-1133">Transmembrane helix</keyword>
<proteinExistence type="predicted"/>
<dbReference type="InterPro" id="IPR012472">
    <property type="entry name" value="MCP1_TM"/>
</dbReference>
<reference evidence="4 5" key="1">
    <citation type="submission" date="2023-09" db="EMBL/GenBank/DDBJ databases">
        <title>Pangenome analysis of Batrachochytrium dendrobatidis and related Chytrids.</title>
        <authorList>
            <person name="Yacoub M.N."/>
            <person name="Stajich J.E."/>
            <person name="James T.Y."/>
        </authorList>
    </citation>
    <scope>NUCLEOTIDE SEQUENCE [LARGE SCALE GENOMIC DNA]</scope>
    <source>
        <strain evidence="4 5">JEL0888</strain>
    </source>
</reference>
<dbReference type="Pfam" id="PF07950">
    <property type="entry name" value="MCP1_TM"/>
    <property type="match status" value="1"/>
</dbReference>
<dbReference type="InterPro" id="IPR034804">
    <property type="entry name" value="SQR/QFR_C/D"/>
</dbReference>
<evidence type="ECO:0000256" key="2">
    <source>
        <dbReference type="SAM" id="Phobius"/>
    </source>
</evidence>
<evidence type="ECO:0000313" key="5">
    <source>
        <dbReference type="Proteomes" id="UP001527925"/>
    </source>
</evidence>
<sequence length="255" mass="27180">MSPADVDRVLSAVQAGSGLTFATFAVLHLTGHSLAGVRYEYASSALYAFREYYHIPAVEVVVVGGAMVVHAASSAARVALRTADSRGRPAPATPARAAAGPGSRETKAEQAARQRAWHRLAGYTLGLFMVGHVTATRLVPLWYLPDPSVVDLTYASYPMTTHPGFFHAYYLLLAFAGMYHTAYGISSALRTLHVRVPGVSLATWDRVTTAMAGLSAATVLALAGTFEALYIPRAKLWAQLEDKLLSLVTFGLLGG</sequence>
<evidence type="ECO:0000313" key="4">
    <source>
        <dbReference type="EMBL" id="KAL2919975.1"/>
    </source>
</evidence>
<evidence type="ECO:0000256" key="1">
    <source>
        <dbReference type="SAM" id="MobiDB-lite"/>
    </source>
</evidence>
<dbReference type="SUPFAM" id="SSF81343">
    <property type="entry name" value="Fumarate reductase respiratory complex transmembrane subunits"/>
    <property type="match status" value="1"/>
</dbReference>
<keyword evidence="2" id="KW-0472">Membrane</keyword>
<feature type="transmembrane region" description="Helical" evidence="2">
    <location>
        <begin position="164"/>
        <end position="185"/>
    </location>
</feature>